<evidence type="ECO:0000256" key="1">
    <source>
        <dbReference type="ARBA" id="ARBA00012340"/>
    </source>
</evidence>
<dbReference type="RefSeq" id="WP_065005182.1">
    <property type="nucleotide sequence ID" value="NZ_CP033334.1"/>
</dbReference>
<sequence length="207" mass="22731">MIELIAPGWYGAFADELHEIHRLRYRVFKERLDWKVRTTGGFEIDSFDPLKPHYLVLRDSVGGGVRLLPPTGPTMLRDAFSRLLEGRTAPEEPSVWESSRFAPNLPLYAPTGSGSIAAAAYELLAGMIEFGLSRQVTHIVMATDLRMERILRRAGWPLARIGPPQTIGTSRADAGCLDVSEERLAAVRHNGSLGGPILWGPVLCTGA</sequence>
<evidence type="ECO:0000256" key="4">
    <source>
        <dbReference type="ARBA" id="ARBA00022691"/>
    </source>
</evidence>
<dbReference type="PRINTS" id="PR01549">
    <property type="entry name" value="AUTOINDCRSYN"/>
</dbReference>
<reference evidence="12" key="2">
    <citation type="submission" date="2016-06" db="EMBL/GenBank/DDBJ databases">
        <title>NZP2037 Pacbio-Illumina hybrid assembly.</title>
        <authorList>
            <person name="Ramsay J.P."/>
        </authorList>
    </citation>
    <scope>NUCLEOTIDE SEQUENCE [LARGE SCALE GENOMIC DNA]</scope>
    <source>
        <strain evidence="12">R7ANS::ICEMlSym2042</strain>
    </source>
</reference>
<dbReference type="AlphaFoldDB" id="A0A1A5QRK6"/>
<dbReference type="InterPro" id="IPR001690">
    <property type="entry name" value="Autoind_synthase"/>
</dbReference>
<name>A0A1A5QRK6_RHILI</name>
<evidence type="ECO:0000256" key="2">
    <source>
        <dbReference type="ARBA" id="ARBA00022654"/>
    </source>
</evidence>
<dbReference type="Proteomes" id="UP000093737">
    <property type="component" value="Unassembled WGS sequence"/>
</dbReference>
<evidence type="ECO:0000256" key="5">
    <source>
        <dbReference type="ARBA" id="ARBA00022929"/>
    </source>
</evidence>
<dbReference type="SUPFAM" id="SSF55729">
    <property type="entry name" value="Acyl-CoA N-acyltransferases (Nat)"/>
    <property type="match status" value="1"/>
</dbReference>
<evidence type="ECO:0000256" key="3">
    <source>
        <dbReference type="ARBA" id="ARBA00022679"/>
    </source>
</evidence>
<dbReference type="GO" id="GO:0007165">
    <property type="term" value="P:signal transduction"/>
    <property type="evidence" value="ECO:0007669"/>
    <property type="project" value="TreeGrafter"/>
</dbReference>
<dbReference type="PROSITE" id="PS00949">
    <property type="entry name" value="AUTOINDUCER_SYNTH_1"/>
    <property type="match status" value="1"/>
</dbReference>
<evidence type="ECO:0000313" key="9">
    <source>
        <dbReference type="EMBL" id="OBP78399.1"/>
    </source>
</evidence>
<evidence type="ECO:0000256" key="6">
    <source>
        <dbReference type="ARBA" id="ARBA00048576"/>
    </source>
</evidence>
<proteinExistence type="inferred from homology"/>
<keyword evidence="3 8" id="KW-0808">Transferase</keyword>
<dbReference type="PANTHER" id="PTHR39322:SF1">
    <property type="entry name" value="ISOVALERYL-HOMOSERINE LACTONE SYNTHASE"/>
    <property type="match status" value="1"/>
</dbReference>
<dbReference type="EMBL" id="LZTJ01000007">
    <property type="protein sequence ID" value="OBP78399.1"/>
    <property type="molecule type" value="Genomic_DNA"/>
</dbReference>
<evidence type="ECO:0000313" key="12">
    <source>
        <dbReference type="Proteomes" id="UP000093748"/>
    </source>
</evidence>
<organism evidence="9 12">
    <name type="scientific">Rhizobium loti</name>
    <name type="common">Mesorhizobium loti</name>
    <dbReference type="NCBI Taxonomy" id="381"/>
    <lineage>
        <taxon>Bacteria</taxon>
        <taxon>Pseudomonadati</taxon>
        <taxon>Pseudomonadota</taxon>
        <taxon>Alphaproteobacteria</taxon>
        <taxon>Hyphomicrobiales</taxon>
        <taxon>Phyllobacteriaceae</taxon>
        <taxon>Mesorhizobium</taxon>
    </lineage>
</organism>
<dbReference type="EC" id="2.3.1.184" evidence="1 8"/>
<dbReference type="EMBL" id="LYTK01000004">
    <property type="protein sequence ID" value="OBQ70326.1"/>
    <property type="molecule type" value="Genomic_DNA"/>
</dbReference>
<comment type="catalytic activity">
    <reaction evidence="6 8">
        <text>a fatty acyl-[ACP] + S-adenosyl-L-methionine = an N-acyl-L-homoserine lactone + S-methyl-5'-thioadenosine + holo-[ACP] + H(+)</text>
        <dbReference type="Rhea" id="RHEA:10096"/>
        <dbReference type="Rhea" id="RHEA-COMP:9685"/>
        <dbReference type="Rhea" id="RHEA-COMP:14125"/>
        <dbReference type="ChEBI" id="CHEBI:15378"/>
        <dbReference type="ChEBI" id="CHEBI:17509"/>
        <dbReference type="ChEBI" id="CHEBI:55474"/>
        <dbReference type="ChEBI" id="CHEBI:59789"/>
        <dbReference type="ChEBI" id="CHEBI:64479"/>
        <dbReference type="ChEBI" id="CHEBI:138651"/>
        <dbReference type="EC" id="2.3.1.184"/>
    </reaction>
</comment>
<comment type="caution">
    <text evidence="9">The sequence shown here is derived from an EMBL/GenBank/DDBJ whole genome shotgun (WGS) entry which is preliminary data.</text>
</comment>
<keyword evidence="2 7" id="KW-0673">Quorum sensing</keyword>
<dbReference type="InterPro" id="IPR018311">
    <property type="entry name" value="Autoind_synth_CS"/>
</dbReference>
<protein>
    <recommendedName>
        <fullName evidence="1 8">Acyl-homoserine-lactone synthase</fullName>
        <ecNumber evidence="1 8">2.3.1.184</ecNumber>
    </recommendedName>
    <alternativeName>
        <fullName evidence="8">Autoinducer synthesis protein</fullName>
    </alternativeName>
</protein>
<dbReference type="Pfam" id="PF00765">
    <property type="entry name" value="Autoind_synth"/>
    <property type="match status" value="1"/>
</dbReference>
<dbReference type="PROSITE" id="PS51187">
    <property type="entry name" value="AUTOINDUCER_SYNTH_2"/>
    <property type="match status" value="1"/>
</dbReference>
<evidence type="ECO:0000313" key="11">
    <source>
        <dbReference type="Proteomes" id="UP000093737"/>
    </source>
</evidence>
<keyword evidence="4 8" id="KW-0949">S-adenosyl-L-methionine</keyword>
<gene>
    <name evidence="10" type="ORF">A8145_28390</name>
    <name evidence="9" type="ORF">BAE39_30030</name>
</gene>
<reference evidence="10 11" key="1">
    <citation type="submission" date="2016-05" db="EMBL/GenBank/DDBJ databases">
        <authorList>
            <person name="Ramsay J.P."/>
        </authorList>
    </citation>
    <scope>NUCLEOTIDE SEQUENCE [LARGE SCALE GENOMIC DNA]</scope>
    <source>
        <strain evidence="10 11">NZP2042</strain>
    </source>
</reference>
<dbReference type="InterPro" id="IPR016181">
    <property type="entry name" value="Acyl_CoA_acyltransferase"/>
</dbReference>
<evidence type="ECO:0000313" key="10">
    <source>
        <dbReference type="EMBL" id="OBQ70326.1"/>
    </source>
</evidence>
<dbReference type="GO" id="GO:0009372">
    <property type="term" value="P:quorum sensing"/>
    <property type="evidence" value="ECO:0007669"/>
    <property type="project" value="UniProtKB-UniRule"/>
</dbReference>
<reference evidence="9" key="3">
    <citation type="submission" date="2016-06" db="EMBL/GenBank/DDBJ databases">
        <authorList>
            <person name="Kjaerup R.B."/>
            <person name="Dalgaard T.S."/>
            <person name="Juul-Madsen H.R."/>
        </authorList>
    </citation>
    <scope>NUCLEOTIDE SEQUENCE</scope>
    <source>
        <strain evidence="9">R7ANS::ICEMlSym2042</strain>
    </source>
</reference>
<keyword evidence="5 7" id="KW-0071">Autoinducer synthesis</keyword>
<dbReference type="PANTHER" id="PTHR39322">
    <property type="entry name" value="ACYL-HOMOSERINE-LACTONE SYNTHASE"/>
    <property type="match status" value="1"/>
</dbReference>
<accession>A0A1A5QRK6</accession>
<evidence type="ECO:0000256" key="7">
    <source>
        <dbReference type="PROSITE-ProRule" id="PRU00533"/>
    </source>
</evidence>
<dbReference type="GO" id="GO:0061579">
    <property type="term" value="F:N-acyl homoserine lactone synthase activity"/>
    <property type="evidence" value="ECO:0007669"/>
    <property type="project" value="UniProtKB-UniRule"/>
</dbReference>
<dbReference type="Gene3D" id="3.40.630.30">
    <property type="match status" value="1"/>
</dbReference>
<dbReference type="Proteomes" id="UP000093748">
    <property type="component" value="Unassembled WGS sequence"/>
</dbReference>
<comment type="similarity">
    <text evidence="7 8">Belongs to the autoinducer synthase family.</text>
</comment>
<evidence type="ECO:0000256" key="8">
    <source>
        <dbReference type="RuleBase" id="RU361135"/>
    </source>
</evidence>